<comment type="caution">
    <text evidence="1">The sequence shown here is derived from an EMBL/GenBank/DDBJ whole genome shotgun (WGS) entry which is preliminary data.</text>
</comment>
<dbReference type="RefSeq" id="WP_143411849.1">
    <property type="nucleotide sequence ID" value="NZ_VHSF01000005.1"/>
</dbReference>
<gene>
    <name evidence="1" type="ORF">FGM01_14160</name>
</gene>
<sequence>MKTILSSILILFVLIPGTMYFDSFEGKTGLDNSVNSGKHTKEKKVKKEFKVNPSDELKINNSYGNVDITTWDQNRVVIEVIIKTNGNDEEKVAKKLDEINIAFEQAASGVSAKTRFSKEDKSWWKEVFGGSDNVNVEVNYIVRAPVSNHLDINNDYGGIYIDKSTGNTKINCDYGKMDIGELKGSSNYLNFDYTRGSSIGYVTNAEINADYSDFEIGEAGNLMIKADYTQSKVGKVSNMEFNCDYGSMDIDKVKVLIGNGDYLSTRINRIFESADINLDYGSLSIEKVIKGAKNIEIDTDYAGVKLGYDNEMSFNFLIKTSYGNVSGLDGLNIKTRNERSTGNEVTGSYGSGEESRFRISTSYGNVKFQKK</sequence>
<dbReference type="EMBL" id="VHSF01000005">
    <property type="protein sequence ID" value="TRO63284.1"/>
    <property type="molecule type" value="Genomic_DNA"/>
</dbReference>
<proteinExistence type="predicted"/>
<organism evidence="1 2">
    <name type="scientific">Christiangramia sabulilitoris</name>
    <dbReference type="NCBI Taxonomy" id="2583991"/>
    <lineage>
        <taxon>Bacteria</taxon>
        <taxon>Pseudomonadati</taxon>
        <taxon>Bacteroidota</taxon>
        <taxon>Flavobacteriia</taxon>
        <taxon>Flavobacteriales</taxon>
        <taxon>Flavobacteriaceae</taxon>
        <taxon>Christiangramia</taxon>
    </lineage>
</organism>
<dbReference type="AlphaFoldDB" id="A0A550HWZ1"/>
<reference evidence="1 2" key="1">
    <citation type="submission" date="2019-06" db="EMBL/GenBank/DDBJ databases">
        <title>Gramella sabulilitoris sp. nov., isolated from a marine sand.</title>
        <authorList>
            <person name="Yoon J.-H."/>
        </authorList>
    </citation>
    <scope>NUCLEOTIDE SEQUENCE [LARGE SCALE GENOMIC DNA]</scope>
    <source>
        <strain evidence="1 2">HSMS-1</strain>
    </source>
</reference>
<dbReference type="OrthoDB" id="1117657at2"/>
<keyword evidence="2" id="KW-1185">Reference proteome</keyword>
<accession>A0A550HWZ1</accession>
<evidence type="ECO:0000313" key="1">
    <source>
        <dbReference type="EMBL" id="TRO63284.1"/>
    </source>
</evidence>
<dbReference type="Proteomes" id="UP000315131">
    <property type="component" value="Unassembled WGS sequence"/>
</dbReference>
<protein>
    <submittedName>
        <fullName evidence="1">DUF4097 domain-containing protein</fullName>
    </submittedName>
</protein>
<name>A0A550HWZ1_9FLAO</name>
<evidence type="ECO:0000313" key="2">
    <source>
        <dbReference type="Proteomes" id="UP000315131"/>
    </source>
</evidence>